<dbReference type="Gene3D" id="3.40.50.970">
    <property type="match status" value="1"/>
</dbReference>
<evidence type="ECO:0000256" key="2">
    <source>
        <dbReference type="ARBA" id="ARBA00023002"/>
    </source>
</evidence>
<accession>A0A6T9Y5T3</accession>
<dbReference type="CDD" id="cd03375">
    <property type="entry name" value="TPP_OGFOR"/>
    <property type="match status" value="1"/>
</dbReference>
<dbReference type="GO" id="GO:0030976">
    <property type="term" value="F:thiamine pyrophosphate binding"/>
    <property type="evidence" value="ECO:0007669"/>
    <property type="project" value="InterPro"/>
</dbReference>
<dbReference type="EC" id="1.2.7.3" evidence="4"/>
<feature type="domain" description="Thiamine pyrophosphate enzyme TPP-binding" evidence="3">
    <location>
        <begin position="59"/>
        <end position="206"/>
    </location>
</feature>
<dbReference type="Proteomes" id="UP000509458">
    <property type="component" value="Chromosome"/>
</dbReference>
<comment type="cofactor">
    <cofactor evidence="1">
        <name>[4Fe-4S] cluster</name>
        <dbReference type="ChEBI" id="CHEBI:49883"/>
    </cofactor>
</comment>
<dbReference type="PANTHER" id="PTHR48084">
    <property type="entry name" value="2-OXOGLUTARATE OXIDOREDUCTASE SUBUNIT KORB-RELATED"/>
    <property type="match status" value="1"/>
</dbReference>
<proteinExistence type="predicted"/>
<dbReference type="AlphaFoldDB" id="A0A6T9Y5T3"/>
<keyword evidence="2 4" id="KW-0560">Oxidoreductase</keyword>
<dbReference type="GO" id="GO:0047553">
    <property type="term" value="F:2-oxoglutarate synthase activity"/>
    <property type="evidence" value="ECO:0007669"/>
    <property type="project" value="UniProtKB-EC"/>
</dbReference>
<evidence type="ECO:0000313" key="4">
    <source>
        <dbReference type="EMBL" id="CAB9495194.1"/>
    </source>
</evidence>
<dbReference type="Pfam" id="PF02775">
    <property type="entry name" value="TPP_enzyme_C"/>
    <property type="match status" value="1"/>
</dbReference>
<evidence type="ECO:0000313" key="5">
    <source>
        <dbReference type="Proteomes" id="UP000509458"/>
    </source>
</evidence>
<name>A0A6T9Y5T3_ALTMA</name>
<sequence>MTIVKDAKDVQTLKKSDFVSDQDVRWCPGCGDYSILSSVQKVLPQLNVPKEKIVFVSGIGCSSRMPYYLDTYGFHTIHGRAPTIATGIKIANPDLSVWVITGDGDSMSIGANHLLHILRRNINVNILLINNRIYGLTKGQFSPTSEKGKVTKSSPNGSIESPVDPISFALSAGATFVARAIDTDAPNLQNVLLEGAKHKGASFIEVLQNCNIFNDGAFSSLKDRKTNQDSIVHLLDKSPLLFGANKDKVIVSDGFNPSVQTIGANEPLPPSAIYHTERAESSLYPHFLSNLKMPDFPIPLGIFKREEKPTYEDAFTDNEMMRCKEKPAIRSLLMAQNTWIQQ</sequence>
<dbReference type="EMBL" id="LR812090">
    <property type="protein sequence ID" value="CAB9495194.1"/>
    <property type="molecule type" value="Genomic_DNA"/>
</dbReference>
<dbReference type="RefSeq" id="WP_197964243.1">
    <property type="nucleotide sequence ID" value="NZ_LR812090.1"/>
</dbReference>
<dbReference type="PANTHER" id="PTHR48084:SF4">
    <property type="entry name" value="2-OXOGLUTARATE OXIDOREDUCTASE SUBUNIT KORB"/>
    <property type="match status" value="1"/>
</dbReference>
<gene>
    <name evidence="4" type="primary">korB</name>
    <name evidence="4" type="ORF">ALFOR1_40593</name>
</gene>
<dbReference type="GO" id="GO:0044281">
    <property type="term" value="P:small molecule metabolic process"/>
    <property type="evidence" value="ECO:0007669"/>
    <property type="project" value="UniProtKB-ARBA"/>
</dbReference>
<dbReference type="InterPro" id="IPR011766">
    <property type="entry name" value="TPP_enzyme_TPP-bd"/>
</dbReference>
<reference evidence="4 5" key="1">
    <citation type="submission" date="2020-06" db="EMBL/GenBank/DDBJ databases">
        <authorList>
            <person name="Duchaud E."/>
        </authorList>
    </citation>
    <scope>NUCLEOTIDE SEQUENCE [LARGE SCALE GENOMIC DNA]</scope>
    <source>
        <strain evidence="4">Alteromonas fortis</strain>
    </source>
</reference>
<dbReference type="InterPro" id="IPR029061">
    <property type="entry name" value="THDP-binding"/>
</dbReference>
<dbReference type="NCBIfam" id="TIGR02177">
    <property type="entry name" value="PorB_KorB"/>
    <property type="match status" value="1"/>
</dbReference>
<dbReference type="InterPro" id="IPR011896">
    <property type="entry name" value="OFOB"/>
</dbReference>
<dbReference type="GO" id="GO:0045333">
    <property type="term" value="P:cellular respiration"/>
    <property type="evidence" value="ECO:0007669"/>
    <property type="project" value="UniProtKB-ARBA"/>
</dbReference>
<evidence type="ECO:0000256" key="1">
    <source>
        <dbReference type="ARBA" id="ARBA00001966"/>
    </source>
</evidence>
<evidence type="ECO:0000259" key="3">
    <source>
        <dbReference type="Pfam" id="PF02775"/>
    </source>
</evidence>
<organism evidence="4 5">
    <name type="scientific">Alteromonas macleodii</name>
    <name type="common">Pseudoalteromonas macleodii</name>
    <dbReference type="NCBI Taxonomy" id="28108"/>
    <lineage>
        <taxon>Bacteria</taxon>
        <taxon>Pseudomonadati</taxon>
        <taxon>Pseudomonadota</taxon>
        <taxon>Gammaproteobacteria</taxon>
        <taxon>Alteromonadales</taxon>
        <taxon>Alteromonadaceae</taxon>
        <taxon>Alteromonas/Salinimonas group</taxon>
        <taxon>Alteromonas</taxon>
    </lineage>
</organism>
<dbReference type="SUPFAM" id="SSF52518">
    <property type="entry name" value="Thiamin diphosphate-binding fold (THDP-binding)"/>
    <property type="match status" value="1"/>
</dbReference>
<dbReference type="InterPro" id="IPR051457">
    <property type="entry name" value="2-oxoacid:Fd_oxidoreductase"/>
</dbReference>
<protein>
    <submittedName>
        <fullName evidence="4">2-oxoglutarate oxidoreductase subunit KorB</fullName>
        <ecNumber evidence="4">1.2.7.3</ecNumber>
    </submittedName>
</protein>